<sequence>MIDVELIVPEGWVLVPTGPGTQRLRVWVVEQLVRRFVPEHLPRDKAGPWRKELRKQLTGAVDDAAAGGARCVLLPLAEYGGFRLPGSLLVTVLEDDPTVDPELVLAGLVADGGEDALSLDVGGGPAVRVQEVLDSRRVGRPYPTRKVAYYAAHPDQPGTWALLTFTVLTDGDLEDPAVLAVVAMFDAVVGTLQWSEHAGPVSADDLVAQLDALQPVSG</sequence>
<gene>
    <name evidence="1" type="ORF">H9657_18345</name>
</gene>
<keyword evidence="2" id="KW-1185">Reference proteome</keyword>
<reference evidence="1 2" key="1">
    <citation type="submission" date="2020-08" db="EMBL/GenBank/DDBJ databases">
        <title>A Genomic Blueprint of the Chicken Gut Microbiome.</title>
        <authorList>
            <person name="Gilroy R."/>
            <person name="Ravi A."/>
            <person name="Getino M."/>
            <person name="Pursley I."/>
            <person name="Horton D.L."/>
            <person name="Alikhan N.-F."/>
            <person name="Baker D."/>
            <person name="Gharbi K."/>
            <person name="Hall N."/>
            <person name="Watson M."/>
            <person name="Adriaenssens E.M."/>
            <person name="Foster-Nyarko E."/>
            <person name="Jarju S."/>
            <person name="Secka A."/>
            <person name="Antonio M."/>
            <person name="Oren A."/>
            <person name="Chaudhuri R."/>
            <person name="La Ragione R.M."/>
            <person name="Hildebrand F."/>
            <person name="Pallen M.J."/>
        </authorList>
    </citation>
    <scope>NUCLEOTIDE SEQUENCE [LARGE SCALE GENOMIC DNA]</scope>
    <source>
        <strain evidence="1 2">Sa3CUA2</strain>
    </source>
</reference>
<dbReference type="Proteomes" id="UP000604241">
    <property type="component" value="Unassembled WGS sequence"/>
</dbReference>
<dbReference type="EMBL" id="JACSQV010000024">
    <property type="protein sequence ID" value="MBD7920237.1"/>
    <property type="molecule type" value="Genomic_DNA"/>
</dbReference>
<comment type="caution">
    <text evidence="1">The sequence shown here is derived from an EMBL/GenBank/DDBJ whole genome shotgun (WGS) entry which is preliminary data.</text>
</comment>
<dbReference type="RefSeq" id="WP_191784882.1">
    <property type="nucleotide sequence ID" value="NZ_JACSQV010000024.1"/>
</dbReference>
<accession>A0ABR8QIH7</accession>
<protein>
    <submittedName>
        <fullName evidence="1">Uncharacterized protein</fullName>
    </submittedName>
</protein>
<name>A0ABR8QIH7_9CELL</name>
<proteinExistence type="predicted"/>
<evidence type="ECO:0000313" key="2">
    <source>
        <dbReference type="Proteomes" id="UP000604241"/>
    </source>
</evidence>
<evidence type="ECO:0000313" key="1">
    <source>
        <dbReference type="EMBL" id="MBD7920237.1"/>
    </source>
</evidence>
<organism evidence="1 2">
    <name type="scientific">Cellulomonas avistercoris</name>
    <dbReference type="NCBI Taxonomy" id="2762242"/>
    <lineage>
        <taxon>Bacteria</taxon>
        <taxon>Bacillati</taxon>
        <taxon>Actinomycetota</taxon>
        <taxon>Actinomycetes</taxon>
        <taxon>Micrococcales</taxon>
        <taxon>Cellulomonadaceae</taxon>
        <taxon>Cellulomonas</taxon>
    </lineage>
</organism>